<organism evidence="4 5">
    <name type="scientific">Intestinimonas massiliensis</name>
    <name type="common">ex Afouda et al. 2020</name>
    <dbReference type="NCBI Taxonomy" id="1673721"/>
    <lineage>
        <taxon>Bacteria</taxon>
        <taxon>Bacillati</taxon>
        <taxon>Bacillota</taxon>
        <taxon>Clostridia</taxon>
        <taxon>Eubacteriales</taxon>
        <taxon>Intestinimonas</taxon>
    </lineage>
</organism>
<dbReference type="AlphaFoldDB" id="A0AAW5JQ94"/>
<evidence type="ECO:0000256" key="1">
    <source>
        <dbReference type="ARBA" id="ARBA00022676"/>
    </source>
</evidence>
<dbReference type="CDD" id="cd00761">
    <property type="entry name" value="Glyco_tranf_GTA_type"/>
    <property type="match status" value="1"/>
</dbReference>
<keyword evidence="2 4" id="KW-0808">Transferase</keyword>
<dbReference type="SUPFAM" id="SSF53448">
    <property type="entry name" value="Nucleotide-diphospho-sugar transferases"/>
    <property type="match status" value="1"/>
</dbReference>
<dbReference type="EMBL" id="JANFYS010000010">
    <property type="protein sequence ID" value="MCQ4770079.1"/>
    <property type="molecule type" value="Genomic_DNA"/>
</dbReference>
<keyword evidence="1 4" id="KW-0328">Glycosyltransferase</keyword>
<sequence>MPKISIIVPVYRAEAVLSTCVESVFAQTFQDWELLLVDDGSPDKSGRLCDEYAARDPRVRVFHKGNGGVSSARNLGMREARGEYLFFIDADDWIDAQAFERLWTALEEAGADSAGCAHWNVEPGGRRWAEAAAMPAGVYGREEFRRGIVDRLLGQRLGRPGEVLNGFIWRFLFRRDIIAAHDIRFAGAYLEDELFLMEYFCLAERLVVLDEPLYYYLHNPASVTRNYLPDYMDTFRTFLEAKRALVHRYGLEKDDPGWADSTCWAGLLIAIGNEYAPGNPAAPRDKRRRVEAFTMEPDMAHAIRSIRPQGLGRNKQMVADLVCRRQFWLLTLLYTVKNRGK</sequence>
<dbReference type="RefSeq" id="WP_256303615.1">
    <property type="nucleotide sequence ID" value="NZ_JANFYS010000010.1"/>
</dbReference>
<dbReference type="InterPro" id="IPR029044">
    <property type="entry name" value="Nucleotide-diphossugar_trans"/>
</dbReference>
<name>A0AAW5JQ94_9FIRM</name>
<evidence type="ECO:0000313" key="4">
    <source>
        <dbReference type="EMBL" id="MCQ4770079.1"/>
    </source>
</evidence>
<protein>
    <submittedName>
        <fullName evidence="4">Glycosyltransferase</fullName>
        <ecNumber evidence="4">2.4.-.-</ecNumber>
    </submittedName>
</protein>
<evidence type="ECO:0000256" key="2">
    <source>
        <dbReference type="ARBA" id="ARBA00022679"/>
    </source>
</evidence>
<dbReference type="Gene3D" id="3.90.550.10">
    <property type="entry name" value="Spore Coat Polysaccharide Biosynthesis Protein SpsA, Chain A"/>
    <property type="match status" value="1"/>
</dbReference>
<dbReference type="Pfam" id="PF00535">
    <property type="entry name" value="Glycos_transf_2"/>
    <property type="match status" value="1"/>
</dbReference>
<dbReference type="GO" id="GO:0016757">
    <property type="term" value="F:glycosyltransferase activity"/>
    <property type="evidence" value="ECO:0007669"/>
    <property type="project" value="UniProtKB-KW"/>
</dbReference>
<dbReference type="EC" id="2.4.-.-" evidence="4"/>
<dbReference type="Proteomes" id="UP001204562">
    <property type="component" value="Unassembled WGS sequence"/>
</dbReference>
<reference evidence="4" key="1">
    <citation type="submission" date="2022-06" db="EMBL/GenBank/DDBJ databases">
        <title>Isolation of gut microbiota from human fecal samples.</title>
        <authorList>
            <person name="Pamer E.G."/>
            <person name="Barat B."/>
            <person name="Waligurski E."/>
            <person name="Medina S."/>
            <person name="Paddock L."/>
            <person name="Mostad J."/>
        </authorList>
    </citation>
    <scope>NUCLEOTIDE SEQUENCE</scope>
    <source>
        <strain evidence="4">DFI.9.91</strain>
    </source>
</reference>
<gene>
    <name evidence="4" type="ORF">NE579_06320</name>
</gene>
<dbReference type="InterPro" id="IPR001173">
    <property type="entry name" value="Glyco_trans_2-like"/>
</dbReference>
<feature type="domain" description="Glycosyltransferase 2-like" evidence="3">
    <location>
        <begin position="5"/>
        <end position="142"/>
    </location>
</feature>
<comment type="caution">
    <text evidence="4">The sequence shown here is derived from an EMBL/GenBank/DDBJ whole genome shotgun (WGS) entry which is preliminary data.</text>
</comment>
<evidence type="ECO:0000313" key="5">
    <source>
        <dbReference type="Proteomes" id="UP001204562"/>
    </source>
</evidence>
<evidence type="ECO:0000259" key="3">
    <source>
        <dbReference type="Pfam" id="PF00535"/>
    </source>
</evidence>
<proteinExistence type="predicted"/>
<accession>A0AAW5JQ94</accession>
<dbReference type="PANTHER" id="PTHR22916">
    <property type="entry name" value="GLYCOSYLTRANSFERASE"/>
    <property type="match status" value="1"/>
</dbReference>
<dbReference type="PANTHER" id="PTHR22916:SF51">
    <property type="entry name" value="GLYCOSYLTRANSFERASE EPSH-RELATED"/>
    <property type="match status" value="1"/>
</dbReference>